<evidence type="ECO:0000313" key="1">
    <source>
        <dbReference type="EMBL" id="KAG9217549.1"/>
    </source>
</evidence>
<name>A0ACB7IIF1_PLECO</name>
<proteinExistence type="predicted"/>
<organism evidence="1 2">
    <name type="scientific">Pleurotus cornucopiae</name>
    <name type="common">Cornucopia mushroom</name>
    <dbReference type="NCBI Taxonomy" id="5321"/>
    <lineage>
        <taxon>Eukaryota</taxon>
        <taxon>Fungi</taxon>
        <taxon>Dikarya</taxon>
        <taxon>Basidiomycota</taxon>
        <taxon>Agaricomycotina</taxon>
        <taxon>Agaricomycetes</taxon>
        <taxon>Agaricomycetidae</taxon>
        <taxon>Agaricales</taxon>
        <taxon>Pleurotineae</taxon>
        <taxon>Pleurotaceae</taxon>
        <taxon>Pleurotus</taxon>
    </lineage>
</organism>
<dbReference type="EMBL" id="WQMT02000011">
    <property type="protein sequence ID" value="KAG9217549.1"/>
    <property type="molecule type" value="Genomic_DNA"/>
</dbReference>
<reference evidence="1 2" key="1">
    <citation type="journal article" date="2021" name="Appl. Environ. Microbiol.">
        <title>Genetic linkage and physical mapping for an oyster mushroom Pleurotus cornucopiae and QTL analysis for the trait cap color.</title>
        <authorList>
            <person name="Zhang Y."/>
            <person name="Gao W."/>
            <person name="Sonnenberg A."/>
            <person name="Chen Q."/>
            <person name="Zhang J."/>
            <person name="Huang C."/>
        </authorList>
    </citation>
    <scope>NUCLEOTIDE SEQUENCE [LARGE SCALE GENOMIC DNA]</scope>
    <source>
        <strain evidence="1">CCMSSC00406</strain>
    </source>
</reference>
<gene>
    <name evidence="1" type="ORF">CCMSSC00406_0008476</name>
</gene>
<evidence type="ECO:0000313" key="2">
    <source>
        <dbReference type="Proteomes" id="UP000824881"/>
    </source>
</evidence>
<dbReference type="Proteomes" id="UP000824881">
    <property type="component" value="Unassembled WGS sequence"/>
</dbReference>
<comment type="caution">
    <text evidence="1">The sequence shown here is derived from an EMBL/GenBank/DDBJ whole genome shotgun (WGS) entry which is preliminary data.</text>
</comment>
<keyword evidence="2" id="KW-1185">Reference proteome</keyword>
<protein>
    <submittedName>
        <fullName evidence="1">Uncharacterized protein</fullName>
    </submittedName>
</protein>
<sequence length="150" mass="17286">MAKSVTSAKPKPGKQKKARGRKSWAKESKLEFLESFKEEYLPIADMKGLYTKITTQFIDKYGYNLPHDEDASDMPPIIVNLVSLPYDEQETEQEQCDEIYDSLRPAKYEDETEEFRKALEVRANTEYTQALDEYNKCDTLNGSPEAYAHA</sequence>
<accession>A0ACB7IIF1</accession>